<dbReference type="UniPathway" id="UPA00077">
    <property type="reaction ID" value="UER00155"/>
</dbReference>
<evidence type="ECO:0000256" key="2">
    <source>
        <dbReference type="ARBA" id="ARBA00005051"/>
    </source>
</evidence>
<dbReference type="AlphaFoldDB" id="A0A6G4A519"/>
<dbReference type="InterPro" id="IPR035907">
    <property type="entry name" value="Hppk_sf"/>
</dbReference>
<keyword evidence="8" id="KW-0289">Folate biosynthesis</keyword>
<dbReference type="InterPro" id="IPR000550">
    <property type="entry name" value="Hppk"/>
</dbReference>
<feature type="domain" description="7,8-dihydro-6-hydroxymethylpterin-pyrophosphokinase" evidence="9">
    <location>
        <begin position="96"/>
        <end position="107"/>
    </location>
</feature>
<proteinExistence type="predicted"/>
<name>A0A6G4A519_9BACL</name>
<dbReference type="Pfam" id="PF01288">
    <property type="entry name" value="HPPK"/>
    <property type="match status" value="1"/>
</dbReference>
<sequence length="171" mass="19300">MAADEQEQGITAYLALGSNIDNREFYLQQAIAELNEQDGITVTAVSSIYETEPVGYVDQSAFLNMVLEVRTVLSAEVLLSVMLAIENHLGRTRDLRWGPRTIDLDMLLYGEHRLTTPDLVVPHPRMHERAFVLVPLAEVLYNRQDAAFEFISAQLEKLEGKEGVVLWKKAQ</sequence>
<reference evidence="10" key="1">
    <citation type="submission" date="2020-02" db="EMBL/GenBank/DDBJ databases">
        <authorList>
            <person name="Shen X.-R."/>
            <person name="Zhang Y.-X."/>
        </authorList>
    </citation>
    <scope>NUCLEOTIDE SEQUENCE</scope>
    <source>
        <strain evidence="10">SYP-B3998</strain>
    </source>
</reference>
<dbReference type="EMBL" id="JAAIKC010000020">
    <property type="protein sequence ID" value="NEW09563.1"/>
    <property type="molecule type" value="Genomic_DNA"/>
</dbReference>
<gene>
    <name evidence="10" type="primary">folK</name>
    <name evidence="10" type="ORF">GK047_26915</name>
</gene>
<evidence type="ECO:0000256" key="5">
    <source>
        <dbReference type="ARBA" id="ARBA00022741"/>
    </source>
</evidence>
<keyword evidence="6 10" id="KW-0418">Kinase</keyword>
<dbReference type="SUPFAM" id="SSF55083">
    <property type="entry name" value="6-hydroxymethyl-7,8-dihydropterin pyrophosphokinase, HPPK"/>
    <property type="match status" value="1"/>
</dbReference>
<dbReference type="GO" id="GO:0003848">
    <property type="term" value="F:2-amino-4-hydroxy-6-hydroxymethyldihydropteridine diphosphokinase activity"/>
    <property type="evidence" value="ECO:0007669"/>
    <property type="project" value="UniProtKB-EC"/>
</dbReference>
<evidence type="ECO:0000256" key="4">
    <source>
        <dbReference type="ARBA" id="ARBA00022679"/>
    </source>
</evidence>
<keyword evidence="7" id="KW-0067">ATP-binding</keyword>
<organism evidence="10">
    <name type="scientific">Paenibacillus sp. SYP-B3998</name>
    <dbReference type="NCBI Taxonomy" id="2678564"/>
    <lineage>
        <taxon>Bacteria</taxon>
        <taxon>Bacillati</taxon>
        <taxon>Bacillota</taxon>
        <taxon>Bacilli</taxon>
        <taxon>Bacillales</taxon>
        <taxon>Paenibacillaceae</taxon>
        <taxon>Paenibacillus</taxon>
    </lineage>
</organism>
<comment type="catalytic activity">
    <reaction evidence="1">
        <text>6-hydroxymethyl-7,8-dihydropterin + ATP = (7,8-dihydropterin-6-yl)methyl diphosphate + AMP + H(+)</text>
        <dbReference type="Rhea" id="RHEA:11412"/>
        <dbReference type="ChEBI" id="CHEBI:15378"/>
        <dbReference type="ChEBI" id="CHEBI:30616"/>
        <dbReference type="ChEBI" id="CHEBI:44841"/>
        <dbReference type="ChEBI" id="CHEBI:72950"/>
        <dbReference type="ChEBI" id="CHEBI:456215"/>
        <dbReference type="EC" id="2.7.6.3"/>
    </reaction>
</comment>
<dbReference type="PROSITE" id="PS00794">
    <property type="entry name" value="HPPK"/>
    <property type="match status" value="1"/>
</dbReference>
<evidence type="ECO:0000256" key="8">
    <source>
        <dbReference type="ARBA" id="ARBA00022909"/>
    </source>
</evidence>
<dbReference type="PANTHER" id="PTHR43071">
    <property type="entry name" value="2-AMINO-4-HYDROXY-6-HYDROXYMETHYLDIHYDROPTERIDINE PYROPHOSPHOKINASE"/>
    <property type="match status" value="1"/>
</dbReference>
<evidence type="ECO:0000256" key="7">
    <source>
        <dbReference type="ARBA" id="ARBA00022840"/>
    </source>
</evidence>
<evidence type="ECO:0000313" key="10">
    <source>
        <dbReference type="EMBL" id="NEW09563.1"/>
    </source>
</evidence>
<keyword evidence="5" id="KW-0547">Nucleotide-binding</keyword>
<dbReference type="GO" id="GO:0016301">
    <property type="term" value="F:kinase activity"/>
    <property type="evidence" value="ECO:0007669"/>
    <property type="project" value="UniProtKB-KW"/>
</dbReference>
<dbReference type="CDD" id="cd00483">
    <property type="entry name" value="HPPK"/>
    <property type="match status" value="1"/>
</dbReference>
<keyword evidence="4 10" id="KW-0808">Transferase</keyword>
<evidence type="ECO:0000256" key="1">
    <source>
        <dbReference type="ARBA" id="ARBA00000198"/>
    </source>
</evidence>
<dbReference type="GO" id="GO:0046654">
    <property type="term" value="P:tetrahydrofolate biosynthetic process"/>
    <property type="evidence" value="ECO:0007669"/>
    <property type="project" value="UniProtKB-UniPathway"/>
</dbReference>
<dbReference type="PANTHER" id="PTHR43071:SF1">
    <property type="entry name" value="2-AMINO-4-HYDROXY-6-HYDROXYMETHYLDIHYDROPTERIDINE PYROPHOSPHOKINASE"/>
    <property type="match status" value="1"/>
</dbReference>
<dbReference type="Gene3D" id="3.30.70.560">
    <property type="entry name" value="7,8-Dihydro-6-hydroxymethylpterin-pyrophosphokinase HPPK"/>
    <property type="match status" value="1"/>
</dbReference>
<accession>A0A6G4A519</accession>
<protein>
    <recommendedName>
        <fullName evidence="3">2-amino-4-hydroxy-6-hydroxymethyldihydropteridine diphosphokinase</fullName>
        <ecNumber evidence="3">2.7.6.3</ecNumber>
    </recommendedName>
</protein>
<evidence type="ECO:0000256" key="3">
    <source>
        <dbReference type="ARBA" id="ARBA00013253"/>
    </source>
</evidence>
<dbReference type="RefSeq" id="WP_163953549.1">
    <property type="nucleotide sequence ID" value="NZ_JAAIKC010000020.1"/>
</dbReference>
<comment type="caution">
    <text evidence="10">The sequence shown here is derived from an EMBL/GenBank/DDBJ whole genome shotgun (WGS) entry which is preliminary data.</text>
</comment>
<evidence type="ECO:0000256" key="6">
    <source>
        <dbReference type="ARBA" id="ARBA00022777"/>
    </source>
</evidence>
<dbReference type="EC" id="2.7.6.3" evidence="3"/>
<evidence type="ECO:0000259" key="9">
    <source>
        <dbReference type="PROSITE" id="PS00794"/>
    </source>
</evidence>
<dbReference type="GO" id="GO:0005524">
    <property type="term" value="F:ATP binding"/>
    <property type="evidence" value="ECO:0007669"/>
    <property type="project" value="UniProtKB-KW"/>
</dbReference>
<dbReference type="NCBIfam" id="TIGR01498">
    <property type="entry name" value="folK"/>
    <property type="match status" value="1"/>
</dbReference>
<dbReference type="GO" id="GO:0046656">
    <property type="term" value="P:folic acid biosynthetic process"/>
    <property type="evidence" value="ECO:0007669"/>
    <property type="project" value="UniProtKB-KW"/>
</dbReference>
<comment type="pathway">
    <text evidence="2">Cofactor biosynthesis; tetrahydrofolate biosynthesis; 2-amino-4-hydroxy-6-hydroxymethyl-7,8-dihydropteridine diphosphate from 7,8-dihydroneopterin triphosphate: step 4/4.</text>
</comment>